<keyword evidence="1" id="KW-0812">Transmembrane</keyword>
<evidence type="ECO:0000256" key="1">
    <source>
        <dbReference type="SAM" id="Phobius"/>
    </source>
</evidence>
<dbReference type="AlphaFoldDB" id="A0A3A8QD34"/>
<evidence type="ECO:0008006" key="4">
    <source>
        <dbReference type="Google" id="ProtNLM"/>
    </source>
</evidence>
<evidence type="ECO:0000313" key="2">
    <source>
        <dbReference type="EMBL" id="RKH64185.1"/>
    </source>
</evidence>
<dbReference type="OrthoDB" id="6166765at2"/>
<evidence type="ECO:0000313" key="3">
    <source>
        <dbReference type="Proteomes" id="UP000282656"/>
    </source>
</evidence>
<feature type="transmembrane region" description="Helical" evidence="1">
    <location>
        <begin position="96"/>
        <end position="115"/>
    </location>
</feature>
<reference evidence="3" key="1">
    <citation type="submission" date="2018-09" db="EMBL/GenBank/DDBJ databases">
        <authorList>
            <person name="Livingstone P.G."/>
            <person name="Whitworth D.E."/>
        </authorList>
    </citation>
    <scope>NUCLEOTIDE SEQUENCE [LARGE SCALE GENOMIC DNA]</scope>
    <source>
        <strain evidence="3">AB047A</strain>
    </source>
</reference>
<dbReference type="EMBL" id="RAWM01000087">
    <property type="protein sequence ID" value="RKH64185.1"/>
    <property type="molecule type" value="Genomic_DNA"/>
</dbReference>
<accession>A0A3A8QD34</accession>
<dbReference type="Proteomes" id="UP000282656">
    <property type="component" value="Unassembled WGS sequence"/>
</dbReference>
<organism evidence="2 3">
    <name type="scientific">Corallococcus interemptor</name>
    <dbReference type="NCBI Taxonomy" id="2316720"/>
    <lineage>
        <taxon>Bacteria</taxon>
        <taxon>Pseudomonadati</taxon>
        <taxon>Myxococcota</taxon>
        <taxon>Myxococcia</taxon>
        <taxon>Myxococcales</taxon>
        <taxon>Cystobacterineae</taxon>
        <taxon>Myxococcaceae</taxon>
        <taxon>Corallococcus</taxon>
    </lineage>
</organism>
<proteinExistence type="predicted"/>
<keyword evidence="1" id="KW-0472">Membrane</keyword>
<keyword evidence="3" id="KW-1185">Reference proteome</keyword>
<name>A0A3A8QD34_9BACT</name>
<dbReference type="RefSeq" id="WP_120549838.1">
    <property type="nucleotide sequence ID" value="NZ_RAWM01000087.1"/>
</dbReference>
<protein>
    <recommendedName>
        <fullName evidence="4">Cyclase dehydrase</fullName>
    </recommendedName>
</protein>
<comment type="caution">
    <text evidence="2">The sequence shown here is derived from an EMBL/GenBank/DDBJ whole genome shotgun (WGS) entry which is preliminary data.</text>
</comment>
<gene>
    <name evidence="2" type="ORF">D7X96_26320</name>
</gene>
<keyword evidence="1" id="KW-1133">Transmembrane helix</keyword>
<feature type="transmembrane region" description="Helical" evidence="1">
    <location>
        <begin position="12"/>
        <end position="32"/>
    </location>
</feature>
<sequence>MAKKVKSKLPRALGWFSVGLGVTELLGAWNLLRFFGISRGDKLVRGYGARELAAGVALLSPAKKRPWLWARVAGDALDLATMGKGLREPGVRKGRLLAATGAVAGITLLDIYAAANA</sequence>